<dbReference type="CDD" id="cd00112">
    <property type="entry name" value="LDLa"/>
    <property type="match status" value="1"/>
</dbReference>
<organism evidence="4">
    <name type="scientific">Ceratitis capitata</name>
    <name type="common">Mediterranean fruit fly</name>
    <name type="synonym">Tephritis capitata</name>
    <dbReference type="NCBI Taxonomy" id="7213"/>
    <lineage>
        <taxon>Eukaryota</taxon>
        <taxon>Metazoa</taxon>
        <taxon>Ecdysozoa</taxon>
        <taxon>Arthropoda</taxon>
        <taxon>Hexapoda</taxon>
        <taxon>Insecta</taxon>
        <taxon>Pterygota</taxon>
        <taxon>Neoptera</taxon>
        <taxon>Endopterygota</taxon>
        <taxon>Diptera</taxon>
        <taxon>Brachycera</taxon>
        <taxon>Muscomorpha</taxon>
        <taxon>Tephritoidea</taxon>
        <taxon>Tephritidae</taxon>
        <taxon>Ceratitis</taxon>
        <taxon>Ceratitis</taxon>
    </lineage>
</organism>
<dbReference type="PROSITE" id="PS50068">
    <property type="entry name" value="LDLRA_2"/>
    <property type="match status" value="1"/>
</dbReference>
<dbReference type="InterPro" id="IPR053103">
    <property type="entry name" value="IDLSRF-like_peptide"/>
</dbReference>
<evidence type="ECO:0000256" key="3">
    <source>
        <dbReference type="SAM" id="Phobius"/>
    </source>
</evidence>
<dbReference type="PANTHER" id="PTHR20967:SF0">
    <property type="entry name" value="PROHORMONE-4"/>
    <property type="match status" value="1"/>
</dbReference>
<dbReference type="PROSITE" id="PS01209">
    <property type="entry name" value="LDLRA_1"/>
    <property type="match status" value="1"/>
</dbReference>
<accession>W8ASR9</accession>
<dbReference type="InterPro" id="IPR036055">
    <property type="entry name" value="LDL_receptor-like_sf"/>
</dbReference>
<evidence type="ECO:0000256" key="2">
    <source>
        <dbReference type="PROSITE-ProRule" id="PRU00124"/>
    </source>
</evidence>
<name>W8ASR9_CERCA</name>
<gene>
    <name evidence="4" type="primary">PROH4</name>
</gene>
<dbReference type="InterPro" id="IPR002172">
    <property type="entry name" value="LDrepeatLR_classA_rpt"/>
</dbReference>
<evidence type="ECO:0000313" key="4">
    <source>
        <dbReference type="EMBL" id="JAB89227.1"/>
    </source>
</evidence>
<reference evidence="4" key="1">
    <citation type="submission" date="2013-07" db="EMBL/GenBank/DDBJ databases">
        <authorList>
            <person name="Geib S."/>
        </authorList>
    </citation>
    <scope>NUCLEOTIDE SEQUENCE</scope>
</reference>
<dbReference type="SUPFAM" id="SSF57424">
    <property type="entry name" value="LDL receptor-like module"/>
    <property type="match status" value="1"/>
</dbReference>
<dbReference type="EMBL" id="GAMC01017328">
    <property type="protein sequence ID" value="JAB89227.1"/>
    <property type="molecule type" value="mRNA"/>
</dbReference>
<dbReference type="InterPro" id="IPR023415">
    <property type="entry name" value="LDLR_class-A_CS"/>
</dbReference>
<protein>
    <submittedName>
        <fullName evidence="4">Prohormone-4</fullName>
    </submittedName>
</protein>
<sequence length="236" mass="26017">MSTPTTLSFAGMWHNQHTNQQEQSSRKMQRATRSLFARYWPLAIILVLQVLFANNKVNAIDLSRLYGHMAAANVQKRGEACHPYEPFKCPGDGNCISIQYLCDGAPDCSDGYDEDMKLCTAAKRPPVEETASFLQSLIASHGPNYLEKLFGSKARDALAPLGGVEKVAIALSESQTIEDFGAALHLMRSDLEHLRSVFMAVENGDLGMLKSLGIKDSELGDVKFFLEKLVNTGFLD</sequence>
<keyword evidence="1" id="KW-1015">Disulfide bond</keyword>
<dbReference type="Gene3D" id="2.40.128.620">
    <property type="match status" value="1"/>
</dbReference>
<proteinExistence type="evidence at transcript level"/>
<feature type="transmembrane region" description="Helical" evidence="3">
    <location>
        <begin position="35"/>
        <end position="53"/>
    </location>
</feature>
<evidence type="ECO:0000256" key="1">
    <source>
        <dbReference type="ARBA" id="ARBA00023157"/>
    </source>
</evidence>
<keyword evidence="3" id="KW-1133">Transmembrane helix</keyword>
<keyword evidence="3" id="KW-0472">Membrane</keyword>
<dbReference type="PANTHER" id="PTHR20967">
    <property type="entry name" value="PROHORMONE-4"/>
    <property type="match status" value="1"/>
</dbReference>
<comment type="caution">
    <text evidence="2">Lacks conserved residue(s) required for the propagation of feature annotation.</text>
</comment>
<dbReference type="OrthoDB" id="6239681at2759"/>
<reference evidence="4" key="2">
    <citation type="journal article" date="2014" name="BMC Genomics">
        <title>A genomic perspective to assessing quality of mass-reared SIT flies used in Mediterranean fruit fly (Ceratitis capitata) eradication in California.</title>
        <authorList>
            <person name="Calla B."/>
            <person name="Hall B."/>
            <person name="Hou S."/>
            <person name="Geib S.M."/>
        </authorList>
    </citation>
    <scope>NUCLEOTIDE SEQUENCE</scope>
</reference>
<dbReference type="SMART" id="SM00192">
    <property type="entry name" value="LDLa"/>
    <property type="match status" value="1"/>
</dbReference>
<dbReference type="Pfam" id="PF00057">
    <property type="entry name" value="Ldl_recept_a"/>
    <property type="match status" value="1"/>
</dbReference>
<dbReference type="AlphaFoldDB" id="W8ASR9"/>
<keyword evidence="3" id="KW-0812">Transmembrane</keyword>